<protein>
    <submittedName>
        <fullName evidence="1">Uncharacterized protein</fullName>
    </submittedName>
</protein>
<keyword evidence="2" id="KW-1185">Reference proteome</keyword>
<gene>
    <name evidence="1" type="ORF">CONLIGDRAFT_120240</name>
</gene>
<dbReference type="InParanoid" id="A0A1J7J463"/>
<accession>A0A1J7J463</accession>
<sequence>MLSTLVKTFLDQLHIDPFTACRHHLRPQRSRKDLIRLYGVEVSTPDSDSIKNLLATPVRVRVRPTILDVFLLHFCSLVTVVAFTCQAVRDIPWRIVSSVVYYLADIVSDLNL</sequence>
<dbReference type="AlphaFoldDB" id="A0A1J7J463"/>
<reference evidence="1 2" key="1">
    <citation type="submission" date="2016-10" db="EMBL/GenBank/DDBJ databases">
        <title>Draft genome sequence of Coniochaeta ligniaria NRRL30616, a lignocellulolytic fungus for bioabatement of inhibitors in plant biomass hydrolysates.</title>
        <authorList>
            <consortium name="DOE Joint Genome Institute"/>
            <person name="Jimenez D.J."/>
            <person name="Hector R.E."/>
            <person name="Riley R."/>
            <person name="Sun H."/>
            <person name="Grigoriev I.V."/>
            <person name="Van Elsas J.D."/>
            <person name="Nichols N.N."/>
        </authorList>
    </citation>
    <scope>NUCLEOTIDE SEQUENCE [LARGE SCALE GENOMIC DNA]</scope>
    <source>
        <strain evidence="1 2">NRRL 30616</strain>
    </source>
</reference>
<name>A0A1J7J463_9PEZI</name>
<dbReference type="EMBL" id="KV875105">
    <property type="protein sequence ID" value="OIW23972.1"/>
    <property type="molecule type" value="Genomic_DNA"/>
</dbReference>
<organism evidence="1 2">
    <name type="scientific">Coniochaeta ligniaria NRRL 30616</name>
    <dbReference type="NCBI Taxonomy" id="1408157"/>
    <lineage>
        <taxon>Eukaryota</taxon>
        <taxon>Fungi</taxon>
        <taxon>Dikarya</taxon>
        <taxon>Ascomycota</taxon>
        <taxon>Pezizomycotina</taxon>
        <taxon>Sordariomycetes</taxon>
        <taxon>Sordariomycetidae</taxon>
        <taxon>Coniochaetales</taxon>
        <taxon>Coniochaetaceae</taxon>
        <taxon>Coniochaeta</taxon>
    </lineage>
</organism>
<evidence type="ECO:0000313" key="1">
    <source>
        <dbReference type="EMBL" id="OIW23972.1"/>
    </source>
</evidence>
<evidence type="ECO:0000313" key="2">
    <source>
        <dbReference type="Proteomes" id="UP000182658"/>
    </source>
</evidence>
<dbReference type="Proteomes" id="UP000182658">
    <property type="component" value="Unassembled WGS sequence"/>
</dbReference>
<proteinExistence type="predicted"/>